<organism evidence="3 4">
    <name type="scientific">Rhizophagus irregularis</name>
    <dbReference type="NCBI Taxonomy" id="588596"/>
    <lineage>
        <taxon>Eukaryota</taxon>
        <taxon>Fungi</taxon>
        <taxon>Fungi incertae sedis</taxon>
        <taxon>Mucoromycota</taxon>
        <taxon>Glomeromycotina</taxon>
        <taxon>Glomeromycetes</taxon>
        <taxon>Glomerales</taxon>
        <taxon>Glomeraceae</taxon>
        <taxon>Rhizophagus</taxon>
    </lineage>
</organism>
<dbReference type="GO" id="GO:0003676">
    <property type="term" value="F:nucleic acid binding"/>
    <property type="evidence" value="ECO:0007669"/>
    <property type="project" value="InterPro"/>
</dbReference>
<dbReference type="VEuPathDB" id="FungiDB:FUN_001253"/>
<reference evidence="3 4" key="2">
    <citation type="submission" date="2017-10" db="EMBL/GenBank/DDBJ databases">
        <title>Extensive intraspecific genome diversity in a model arbuscular mycorrhizal fungus.</title>
        <authorList>
            <person name="Chen E.C.H."/>
            <person name="Morin E."/>
            <person name="Baudet D."/>
            <person name="Noel J."/>
            <person name="Ndikumana S."/>
            <person name="Charron P."/>
            <person name="St-Onge C."/>
            <person name="Giorgi J."/>
            <person name="Grigoriev I.V."/>
            <person name="Roux C."/>
            <person name="Martin F.M."/>
            <person name="Corradi N."/>
        </authorList>
    </citation>
    <scope>NUCLEOTIDE SEQUENCE [LARGE SCALE GENOMIC DNA]</scope>
    <source>
        <strain evidence="3 4">C2</strain>
    </source>
</reference>
<dbReference type="InterPro" id="IPR002156">
    <property type="entry name" value="RNaseH_domain"/>
</dbReference>
<evidence type="ECO:0000313" key="4">
    <source>
        <dbReference type="Proteomes" id="UP000233469"/>
    </source>
</evidence>
<evidence type="ECO:0008006" key="5">
    <source>
        <dbReference type="Google" id="ProtNLM"/>
    </source>
</evidence>
<dbReference type="VEuPathDB" id="FungiDB:RhiirFUN_012749"/>
<feature type="domain" description="RNase H type-1" evidence="2">
    <location>
        <begin position="459"/>
        <end position="534"/>
    </location>
</feature>
<dbReference type="VEuPathDB" id="FungiDB:FUN_001027"/>
<dbReference type="InterPro" id="IPR000477">
    <property type="entry name" value="RT_dom"/>
</dbReference>
<dbReference type="SUPFAM" id="SSF53098">
    <property type="entry name" value="Ribonuclease H-like"/>
    <property type="match status" value="1"/>
</dbReference>
<dbReference type="InterPro" id="IPR036397">
    <property type="entry name" value="RNaseH_sf"/>
</dbReference>
<accession>A0A2N1MEY9</accession>
<dbReference type="GO" id="GO:0004523">
    <property type="term" value="F:RNA-DNA hybrid ribonuclease activity"/>
    <property type="evidence" value="ECO:0007669"/>
    <property type="project" value="InterPro"/>
</dbReference>
<dbReference type="Proteomes" id="UP000233469">
    <property type="component" value="Unassembled WGS sequence"/>
</dbReference>
<protein>
    <recommendedName>
        <fullName evidence="5">Reverse transcriptase domain-containing protein</fullName>
    </recommendedName>
</protein>
<dbReference type="VEuPathDB" id="FungiDB:RhiirA1_478210"/>
<dbReference type="PROSITE" id="PS50878">
    <property type="entry name" value="RT_POL"/>
    <property type="match status" value="1"/>
</dbReference>
<evidence type="ECO:0000313" key="3">
    <source>
        <dbReference type="EMBL" id="PKK60203.1"/>
    </source>
</evidence>
<sequence>MDTLSDPYETKQGIIQGEIISPLLWVIYYDPMFAKINSSPHSGYHLKASLPMNIHRLDEHFEENIEVKLIGYLDDTTWFSDTITNLENNLKIADDFYSLANIKINKEKTKLLTNDDELLKQPNNKHNLHFGNDLVEIEIIPKRKDEQNLLCIFHFYNLSFHTNFKYNVTGGLHPISYFIVDPKKYFGFIKSLKNKKIFFLDQIISNDGAFLKTWEEIKKSLTNKSGRQPKWYDFLKDNIVLNPSTNRLQFTTQVDNMSNDLGFPRPKIIKCSNHSVPCKNQWVAFWSQRVSTIVYGKILEKSHFPGDSPKVYLEHHIPHKDTSNSNYNTTPHSTPNLLTPCNGCDLHDSFYIGDVRPKCIISYLSNFTITLHVNLIKKDNNRFNNIFIVHKSDSELRADTYKDFKMRTDPLFRNRIITSQLITPHLYIPSNINHRLVNSLLLPNDIFSEFYPLINTLASFINLEFYTDGSLKIEDDNPRMGFGWIFTTDTRLNMRFSGATKHWPSSTRAEIMAVLTCLIVCPPNSSIKIFTDSQ</sequence>
<evidence type="ECO:0000259" key="1">
    <source>
        <dbReference type="PROSITE" id="PS50878"/>
    </source>
</evidence>
<gene>
    <name evidence="3" type="ORF">RhiirC2_793679</name>
</gene>
<comment type="caution">
    <text evidence="3">The sequence shown here is derived from an EMBL/GenBank/DDBJ whole genome shotgun (WGS) entry which is preliminary data.</text>
</comment>
<dbReference type="InterPro" id="IPR012337">
    <property type="entry name" value="RNaseH-like_sf"/>
</dbReference>
<dbReference type="Gene3D" id="3.30.420.10">
    <property type="entry name" value="Ribonuclease H-like superfamily/Ribonuclease H"/>
    <property type="match status" value="1"/>
</dbReference>
<proteinExistence type="predicted"/>
<dbReference type="AlphaFoldDB" id="A0A2N1MEY9"/>
<evidence type="ECO:0000259" key="2">
    <source>
        <dbReference type="PROSITE" id="PS50879"/>
    </source>
</evidence>
<name>A0A2N1MEY9_9GLOM</name>
<dbReference type="VEuPathDB" id="FungiDB:RhiirA1_480180"/>
<dbReference type="EMBL" id="LLXL01002684">
    <property type="protein sequence ID" value="PKK60203.1"/>
    <property type="molecule type" value="Genomic_DNA"/>
</dbReference>
<feature type="domain" description="Reverse transcriptase" evidence="1">
    <location>
        <begin position="1"/>
        <end position="134"/>
    </location>
</feature>
<dbReference type="PROSITE" id="PS50879">
    <property type="entry name" value="RNASE_H_1"/>
    <property type="match status" value="1"/>
</dbReference>
<reference evidence="3 4" key="1">
    <citation type="submission" date="2016-04" db="EMBL/GenBank/DDBJ databases">
        <title>Genome analyses suggest a sexual origin of heterokaryosis in a supposedly ancient asexual fungus.</title>
        <authorList>
            <person name="Ropars J."/>
            <person name="Sedzielewska K."/>
            <person name="Noel J."/>
            <person name="Charron P."/>
            <person name="Farinelli L."/>
            <person name="Marton T."/>
            <person name="Kruger M."/>
            <person name="Pelin A."/>
            <person name="Brachmann A."/>
            <person name="Corradi N."/>
        </authorList>
    </citation>
    <scope>NUCLEOTIDE SEQUENCE [LARGE SCALE GENOMIC DNA]</scope>
    <source>
        <strain evidence="3 4">C2</strain>
    </source>
</reference>
<dbReference type="Pfam" id="PF00078">
    <property type="entry name" value="RVT_1"/>
    <property type="match status" value="1"/>
</dbReference>